<protein>
    <submittedName>
        <fullName evidence="8">Tetratricopeptide repeat protein</fullName>
    </submittedName>
</protein>
<evidence type="ECO:0000313" key="8">
    <source>
        <dbReference type="EMBL" id="EFB90004.1"/>
    </source>
</evidence>
<keyword evidence="1" id="KW-1003">Cell membrane</keyword>
<dbReference type="Proteomes" id="UP000006462">
    <property type="component" value="Unassembled WGS sequence"/>
</dbReference>
<sequence length="471" mass="49725">MKRTRTLCAAALLVSGVLLSPAAAVIRIGVDRFRSGAPGVSPDVADALTEMFITELSNSGSFQVYERTALEKVAREQRLSMSGLVSESTLVKVGRLAGVEWIITGAVTQSDEKQTGGVLPIHGFGLAVGTNVGTVTLDVRTIDTTTGAITAALRKTGAASRAIAGAVYEGTVIGTTQYGGVGSQAAMKAVKRTVRELERRIGGVAYHVIKVTPQRALIDMGSAKGAAKGDLYGVYEEGEPIRAIDGSIIDAEKVYHALVKVVEVKPNYSLCAYVKGKGGPASIRVGDLLDEIDPGESARSLPVAAERLVPDAPPDPSGEPPLLGQGAGAPPKKPSPDAPLPKGGRAGKVLPPGTYADEGGPVFRDNPPVNVNTCADDRLFSAYNLPANRLSNLRIIYRNGQRSYKAGQYRSAYSMFNRSARENGFDLLNAYWAGMSALKCGDKKNARKCFDAVLAVNPNYQPAQKAIKQLE</sequence>
<evidence type="ECO:0000256" key="3">
    <source>
        <dbReference type="ARBA" id="ARBA00023136"/>
    </source>
</evidence>
<keyword evidence="4" id="KW-0564">Palmitate</keyword>
<dbReference type="Gene3D" id="3.40.50.10610">
    <property type="entry name" value="ABC-type transport auxiliary lipoprotein component"/>
    <property type="match status" value="1"/>
</dbReference>
<dbReference type="PANTHER" id="PTHR41164">
    <property type="entry name" value="CURLI PRODUCTION ASSEMBLY/TRANSPORT COMPONENT CSGG"/>
    <property type="match status" value="1"/>
</dbReference>
<dbReference type="InterPro" id="IPR011990">
    <property type="entry name" value="TPR-like_helical_dom_sf"/>
</dbReference>
<organism evidence="8 9">
    <name type="scientific">Pyramidobacter piscolens W5455</name>
    <dbReference type="NCBI Taxonomy" id="352165"/>
    <lineage>
        <taxon>Bacteria</taxon>
        <taxon>Thermotogati</taxon>
        <taxon>Synergistota</taxon>
        <taxon>Synergistia</taxon>
        <taxon>Synergistales</taxon>
        <taxon>Dethiosulfovibrionaceae</taxon>
        <taxon>Pyramidobacter</taxon>
    </lineage>
</organism>
<evidence type="ECO:0000256" key="4">
    <source>
        <dbReference type="ARBA" id="ARBA00023139"/>
    </source>
</evidence>
<evidence type="ECO:0000313" key="9">
    <source>
        <dbReference type="Proteomes" id="UP000006462"/>
    </source>
</evidence>
<proteinExistence type="predicted"/>
<feature type="signal peptide" evidence="7">
    <location>
        <begin position="1"/>
        <end position="24"/>
    </location>
</feature>
<evidence type="ECO:0000256" key="1">
    <source>
        <dbReference type="ARBA" id="ARBA00022475"/>
    </source>
</evidence>
<feature type="region of interest" description="Disordered" evidence="6">
    <location>
        <begin position="308"/>
        <end position="368"/>
    </location>
</feature>
<accession>A0ABP2HV11</accession>
<name>A0ABP2HV11_9BACT</name>
<evidence type="ECO:0000256" key="7">
    <source>
        <dbReference type="SAM" id="SignalP"/>
    </source>
</evidence>
<keyword evidence="2 7" id="KW-0732">Signal</keyword>
<feature type="compositionally biased region" description="Low complexity" evidence="6">
    <location>
        <begin position="320"/>
        <end position="330"/>
    </location>
</feature>
<dbReference type="SUPFAM" id="SSF48452">
    <property type="entry name" value="TPR-like"/>
    <property type="match status" value="1"/>
</dbReference>
<comment type="caution">
    <text evidence="8">The sequence shown here is derived from an EMBL/GenBank/DDBJ whole genome shotgun (WGS) entry which is preliminary data.</text>
</comment>
<gene>
    <name evidence="8" type="ORF">HMPREF7215_1108</name>
</gene>
<dbReference type="EMBL" id="ADFP01000100">
    <property type="protein sequence ID" value="EFB90004.1"/>
    <property type="molecule type" value="Genomic_DNA"/>
</dbReference>
<keyword evidence="5" id="KW-0449">Lipoprotein</keyword>
<dbReference type="RefSeq" id="WP_009165560.1">
    <property type="nucleotide sequence ID" value="NZ_ADFP01000100.1"/>
</dbReference>
<reference evidence="8 9" key="1">
    <citation type="submission" date="2009-12" db="EMBL/GenBank/DDBJ databases">
        <authorList>
            <person name="Shrivastava S."/>
            <person name="Madupu R."/>
            <person name="Durkin A.S."/>
            <person name="Torralba M."/>
            <person name="Methe B."/>
            <person name="Sutton G.G."/>
            <person name="Strausberg R.L."/>
            <person name="Nelson K.E."/>
        </authorList>
    </citation>
    <scope>NUCLEOTIDE SEQUENCE [LARGE SCALE GENOMIC DNA]</scope>
    <source>
        <strain evidence="8 9">W5455</strain>
    </source>
</reference>
<dbReference type="InterPro" id="IPR005534">
    <property type="entry name" value="Curli_assmbl/transp-comp_CsgG"/>
</dbReference>
<keyword evidence="3" id="KW-0472">Membrane</keyword>
<evidence type="ECO:0000256" key="6">
    <source>
        <dbReference type="SAM" id="MobiDB-lite"/>
    </source>
</evidence>
<feature type="chain" id="PRO_5047004112" evidence="7">
    <location>
        <begin position="25"/>
        <end position="471"/>
    </location>
</feature>
<dbReference type="Gene3D" id="1.25.40.10">
    <property type="entry name" value="Tetratricopeptide repeat domain"/>
    <property type="match status" value="1"/>
</dbReference>
<evidence type="ECO:0000256" key="2">
    <source>
        <dbReference type="ARBA" id="ARBA00022729"/>
    </source>
</evidence>
<keyword evidence="9" id="KW-1185">Reference proteome</keyword>
<dbReference type="PANTHER" id="PTHR41164:SF1">
    <property type="entry name" value="CURLI PRODUCTION ASSEMBLY_TRANSPORT COMPONENT CSGG"/>
    <property type="match status" value="1"/>
</dbReference>
<dbReference type="Pfam" id="PF03783">
    <property type="entry name" value="CsgG"/>
    <property type="match status" value="1"/>
</dbReference>
<evidence type="ECO:0000256" key="5">
    <source>
        <dbReference type="ARBA" id="ARBA00023288"/>
    </source>
</evidence>